<name>A0AAD7I809_9AGAR</name>
<evidence type="ECO:0000313" key="3">
    <source>
        <dbReference type="Proteomes" id="UP001215280"/>
    </source>
</evidence>
<gene>
    <name evidence="2" type="ORF">DFH07DRAFT_966597</name>
</gene>
<proteinExistence type="predicted"/>
<keyword evidence="3" id="KW-1185">Reference proteome</keyword>
<evidence type="ECO:0000256" key="1">
    <source>
        <dbReference type="SAM" id="MobiDB-lite"/>
    </source>
</evidence>
<organism evidence="2 3">
    <name type="scientific">Mycena maculata</name>
    <dbReference type="NCBI Taxonomy" id="230809"/>
    <lineage>
        <taxon>Eukaryota</taxon>
        <taxon>Fungi</taxon>
        <taxon>Dikarya</taxon>
        <taxon>Basidiomycota</taxon>
        <taxon>Agaricomycotina</taxon>
        <taxon>Agaricomycetes</taxon>
        <taxon>Agaricomycetidae</taxon>
        <taxon>Agaricales</taxon>
        <taxon>Marasmiineae</taxon>
        <taxon>Mycenaceae</taxon>
        <taxon>Mycena</taxon>
    </lineage>
</organism>
<dbReference type="AlphaFoldDB" id="A0AAD7I809"/>
<dbReference type="Proteomes" id="UP001215280">
    <property type="component" value="Unassembled WGS sequence"/>
</dbReference>
<accession>A0AAD7I809</accession>
<comment type="caution">
    <text evidence="2">The sequence shown here is derived from an EMBL/GenBank/DDBJ whole genome shotgun (WGS) entry which is preliminary data.</text>
</comment>
<feature type="compositionally biased region" description="Pro residues" evidence="1">
    <location>
        <begin position="118"/>
        <end position="131"/>
    </location>
</feature>
<protein>
    <submittedName>
        <fullName evidence="2">Uncharacterized protein</fullName>
    </submittedName>
</protein>
<feature type="region of interest" description="Disordered" evidence="1">
    <location>
        <begin position="23"/>
        <end position="227"/>
    </location>
</feature>
<feature type="compositionally biased region" description="Basic and acidic residues" evidence="1">
    <location>
        <begin position="82"/>
        <end position="110"/>
    </location>
</feature>
<feature type="compositionally biased region" description="Pro residues" evidence="1">
    <location>
        <begin position="143"/>
        <end position="153"/>
    </location>
</feature>
<evidence type="ECO:0000313" key="2">
    <source>
        <dbReference type="EMBL" id="KAJ7737150.1"/>
    </source>
</evidence>
<sequence>MTEYDFSPEAYSQHLATQARIARWAHDTHTVPQKDPFTPPTPAGSTHIPLSRESSKLSHGSSRREPLLPIPDSSGRGSRRTRSSDRDSRDRDRDREGRDRDRDRARSSDGRRRHRSRTPPPPLPSLPPLPSPRGQLQVRLQPPERPQTAPPRPIQRTPTPYYPPSGASVYSVPPPQAQPQHRRTRSSSQSPSAPVPGPVQLTRTRSYSVTPPPPPRQPLRSHTYPYAPPMPAPPGYTWAAQPAYPNNPSPTYAVGPPNYPVYPVAMAQPQPVRSPNREVPLLKRVFGFGGRKTPRRSDSY</sequence>
<dbReference type="EMBL" id="JARJLG010000145">
    <property type="protein sequence ID" value="KAJ7737150.1"/>
    <property type="molecule type" value="Genomic_DNA"/>
</dbReference>
<reference evidence="2" key="1">
    <citation type="submission" date="2023-03" db="EMBL/GenBank/DDBJ databases">
        <title>Massive genome expansion in bonnet fungi (Mycena s.s.) driven by repeated elements and novel gene families across ecological guilds.</title>
        <authorList>
            <consortium name="Lawrence Berkeley National Laboratory"/>
            <person name="Harder C.B."/>
            <person name="Miyauchi S."/>
            <person name="Viragh M."/>
            <person name="Kuo A."/>
            <person name="Thoen E."/>
            <person name="Andreopoulos B."/>
            <person name="Lu D."/>
            <person name="Skrede I."/>
            <person name="Drula E."/>
            <person name="Henrissat B."/>
            <person name="Morin E."/>
            <person name="Kohler A."/>
            <person name="Barry K."/>
            <person name="LaButti K."/>
            <person name="Morin E."/>
            <person name="Salamov A."/>
            <person name="Lipzen A."/>
            <person name="Mereny Z."/>
            <person name="Hegedus B."/>
            <person name="Baldrian P."/>
            <person name="Stursova M."/>
            <person name="Weitz H."/>
            <person name="Taylor A."/>
            <person name="Grigoriev I.V."/>
            <person name="Nagy L.G."/>
            <person name="Martin F."/>
            <person name="Kauserud H."/>
        </authorList>
    </citation>
    <scope>NUCLEOTIDE SEQUENCE</scope>
    <source>
        <strain evidence="2">CBHHK188m</strain>
    </source>
</reference>